<gene>
    <name evidence="1" type="ORF">ACAOBT_LOCUS30609</name>
</gene>
<proteinExistence type="predicted"/>
<reference evidence="1" key="1">
    <citation type="submission" date="2022-03" db="EMBL/GenBank/DDBJ databases">
        <authorList>
            <person name="Sayadi A."/>
        </authorList>
    </citation>
    <scope>NUCLEOTIDE SEQUENCE</scope>
</reference>
<accession>A0A9P0MAX5</accession>
<protein>
    <submittedName>
        <fullName evidence="1">Uncharacterized protein</fullName>
    </submittedName>
</protein>
<keyword evidence="2" id="KW-1185">Reference proteome</keyword>
<name>A0A9P0MAX5_ACAOB</name>
<comment type="caution">
    <text evidence="1">The sequence shown here is derived from an EMBL/GenBank/DDBJ whole genome shotgun (WGS) entry which is preliminary data.</text>
</comment>
<dbReference type="OrthoDB" id="6779242at2759"/>
<organism evidence="1 2">
    <name type="scientific">Acanthoscelides obtectus</name>
    <name type="common">Bean weevil</name>
    <name type="synonym">Bruchus obtectus</name>
    <dbReference type="NCBI Taxonomy" id="200917"/>
    <lineage>
        <taxon>Eukaryota</taxon>
        <taxon>Metazoa</taxon>
        <taxon>Ecdysozoa</taxon>
        <taxon>Arthropoda</taxon>
        <taxon>Hexapoda</taxon>
        <taxon>Insecta</taxon>
        <taxon>Pterygota</taxon>
        <taxon>Neoptera</taxon>
        <taxon>Endopterygota</taxon>
        <taxon>Coleoptera</taxon>
        <taxon>Polyphaga</taxon>
        <taxon>Cucujiformia</taxon>
        <taxon>Chrysomeloidea</taxon>
        <taxon>Chrysomelidae</taxon>
        <taxon>Bruchinae</taxon>
        <taxon>Bruchini</taxon>
        <taxon>Acanthoscelides</taxon>
    </lineage>
</organism>
<dbReference type="Proteomes" id="UP001152888">
    <property type="component" value="Unassembled WGS sequence"/>
</dbReference>
<dbReference type="EMBL" id="CAKOFQ010007854">
    <property type="protein sequence ID" value="CAH2009086.1"/>
    <property type="molecule type" value="Genomic_DNA"/>
</dbReference>
<evidence type="ECO:0000313" key="2">
    <source>
        <dbReference type="Proteomes" id="UP001152888"/>
    </source>
</evidence>
<dbReference type="AlphaFoldDB" id="A0A9P0MAX5"/>
<sequence length="41" mass="4800">MSDLKMTGRVVLYGKYIDTVLSMHQYDNYARGTALAYWMHV</sequence>
<evidence type="ECO:0000313" key="1">
    <source>
        <dbReference type="EMBL" id="CAH2009086.1"/>
    </source>
</evidence>